<keyword evidence="8" id="KW-0539">Nucleus</keyword>
<dbReference type="Proteomes" id="UP000054383">
    <property type="component" value="Unassembled WGS sequence"/>
</dbReference>
<feature type="compositionally biased region" description="Acidic residues" evidence="9">
    <location>
        <begin position="327"/>
        <end position="340"/>
    </location>
</feature>
<dbReference type="OrthoDB" id="166907at2759"/>
<keyword evidence="7" id="KW-0819">tRNA processing</keyword>
<dbReference type="Gene3D" id="3.40.50.300">
    <property type="entry name" value="P-loop containing nucleotide triphosphate hydrolases"/>
    <property type="match status" value="1"/>
</dbReference>
<dbReference type="InterPro" id="IPR019519">
    <property type="entry name" value="Elp5"/>
</dbReference>
<evidence type="ECO:0000256" key="1">
    <source>
        <dbReference type="ARBA" id="ARBA00004123"/>
    </source>
</evidence>
<reference evidence="10 11" key="1">
    <citation type="submission" date="2015-04" db="EMBL/GenBank/DDBJ databases">
        <authorList>
            <person name="Syromyatnikov M.Y."/>
            <person name="Popov V.N."/>
        </authorList>
    </citation>
    <scope>NUCLEOTIDE SEQUENCE [LARGE SCALE GENOMIC DNA]</scope>
    <source>
        <strain evidence="10">WF-38-12</strain>
    </source>
</reference>
<evidence type="ECO:0000256" key="4">
    <source>
        <dbReference type="ARBA" id="ARBA00009567"/>
    </source>
</evidence>
<comment type="pathway">
    <text evidence="3">tRNA modification; 5-methoxycarbonylmethyl-2-thiouridine-tRNA biosynthesis.</text>
</comment>
<evidence type="ECO:0000313" key="10">
    <source>
        <dbReference type="EMBL" id="CRG86259.1"/>
    </source>
</evidence>
<dbReference type="GO" id="GO:0033588">
    <property type="term" value="C:elongator holoenzyme complex"/>
    <property type="evidence" value="ECO:0007669"/>
    <property type="project" value="InterPro"/>
</dbReference>
<dbReference type="Pfam" id="PF10483">
    <property type="entry name" value="Elong_Iki1"/>
    <property type="match status" value="1"/>
</dbReference>
<organism evidence="10 11">
    <name type="scientific">Talaromyces islandicus</name>
    <name type="common">Penicillium islandicum</name>
    <dbReference type="NCBI Taxonomy" id="28573"/>
    <lineage>
        <taxon>Eukaryota</taxon>
        <taxon>Fungi</taxon>
        <taxon>Dikarya</taxon>
        <taxon>Ascomycota</taxon>
        <taxon>Pezizomycotina</taxon>
        <taxon>Eurotiomycetes</taxon>
        <taxon>Eurotiomycetidae</taxon>
        <taxon>Eurotiales</taxon>
        <taxon>Trichocomaceae</taxon>
        <taxon>Talaromyces</taxon>
        <taxon>Talaromyces sect. Islandici</taxon>
    </lineage>
</organism>
<dbReference type="GO" id="GO:0002098">
    <property type="term" value="P:tRNA wobble uridine modification"/>
    <property type="evidence" value="ECO:0007669"/>
    <property type="project" value="InterPro"/>
</dbReference>
<evidence type="ECO:0000256" key="7">
    <source>
        <dbReference type="ARBA" id="ARBA00022694"/>
    </source>
</evidence>
<evidence type="ECO:0000256" key="3">
    <source>
        <dbReference type="ARBA" id="ARBA00005043"/>
    </source>
</evidence>
<evidence type="ECO:0000256" key="8">
    <source>
        <dbReference type="ARBA" id="ARBA00023242"/>
    </source>
</evidence>
<dbReference type="EMBL" id="CVMT01000002">
    <property type="protein sequence ID" value="CRG86259.1"/>
    <property type="molecule type" value="Genomic_DNA"/>
</dbReference>
<keyword evidence="11" id="KW-1185">Reference proteome</keyword>
<comment type="similarity">
    <text evidence="4">Belongs to the ELP5 family.</text>
</comment>
<dbReference type="GO" id="GO:0005634">
    <property type="term" value="C:nucleus"/>
    <property type="evidence" value="ECO:0007669"/>
    <property type="project" value="UniProtKB-SubCell"/>
</dbReference>
<dbReference type="PANTHER" id="PTHR15641">
    <property type="entry name" value="ELONGATOR COMPLEX PROTEIN 5"/>
    <property type="match status" value="1"/>
</dbReference>
<dbReference type="GO" id="GO:0005829">
    <property type="term" value="C:cytosol"/>
    <property type="evidence" value="ECO:0007669"/>
    <property type="project" value="TreeGrafter"/>
</dbReference>
<proteinExistence type="inferred from homology"/>
<dbReference type="AlphaFoldDB" id="A0A0U1LS90"/>
<accession>A0A0U1LS90</accession>
<feature type="region of interest" description="Disordered" evidence="9">
    <location>
        <begin position="272"/>
        <end position="340"/>
    </location>
</feature>
<evidence type="ECO:0000256" key="6">
    <source>
        <dbReference type="ARBA" id="ARBA00022490"/>
    </source>
</evidence>
<dbReference type="STRING" id="28573.A0A0U1LS90"/>
<gene>
    <name evidence="10" type="ORF">PISL3812_03262</name>
</gene>
<feature type="compositionally biased region" description="Basic and acidic residues" evidence="9">
    <location>
        <begin position="292"/>
        <end position="303"/>
    </location>
</feature>
<protein>
    <recommendedName>
        <fullName evidence="5">Elongator complex protein 5</fullName>
    </recommendedName>
</protein>
<sequence length="340" mass="37944">MSSRNNLSHRRTHNLLLISKLLSLRDTASPLTLVLDSLEQPAGPLLKEYIRRAQLSKVHVTFVSFETLKKPHGVDSFVFARRKKPTELAKEITTASSSAGPTRRRLIIIDTVNPLLSKPGIHLPSYLGSLIAPSNAAAASAQTQTSLVVTYHRDIVGIKQRQPYAPSDFSLLSYLATTIITLHNLSHILAQKSARDRSLADPVFGLDEEQEGVILGKPDDLERAGGVVIEMEHRRKSGRGVVEWYHLPPASRYLPQELKEVVTLLDDHPLFQRPEDDGVAEEEEPGSTFELKLTERQRRDREGVVLPYFDAQKGDGPGEGGRILYDMGEEDDFDEDEDEI</sequence>
<evidence type="ECO:0000256" key="9">
    <source>
        <dbReference type="SAM" id="MobiDB-lite"/>
    </source>
</evidence>
<dbReference type="PANTHER" id="PTHR15641:SF1">
    <property type="entry name" value="ELONGATOR COMPLEX PROTEIN 5"/>
    <property type="match status" value="1"/>
</dbReference>
<comment type="subcellular location">
    <subcellularLocation>
        <location evidence="2">Cytoplasm</location>
    </subcellularLocation>
    <subcellularLocation>
        <location evidence="1">Nucleus</location>
    </subcellularLocation>
</comment>
<dbReference type="CDD" id="cd19496">
    <property type="entry name" value="Elp5"/>
    <property type="match status" value="1"/>
</dbReference>
<name>A0A0U1LS90_TALIS</name>
<evidence type="ECO:0000256" key="5">
    <source>
        <dbReference type="ARBA" id="ARBA00020264"/>
    </source>
</evidence>
<dbReference type="UniPathway" id="UPA00988"/>
<dbReference type="OMA" id="WEPESTF"/>
<dbReference type="GO" id="GO:0000049">
    <property type="term" value="F:tRNA binding"/>
    <property type="evidence" value="ECO:0007669"/>
    <property type="project" value="TreeGrafter"/>
</dbReference>
<dbReference type="InterPro" id="IPR027417">
    <property type="entry name" value="P-loop_NTPase"/>
</dbReference>
<keyword evidence="6" id="KW-0963">Cytoplasm</keyword>
<evidence type="ECO:0000256" key="2">
    <source>
        <dbReference type="ARBA" id="ARBA00004496"/>
    </source>
</evidence>
<evidence type="ECO:0000313" key="11">
    <source>
        <dbReference type="Proteomes" id="UP000054383"/>
    </source>
</evidence>